<feature type="transmembrane region" description="Helical" evidence="1">
    <location>
        <begin position="121"/>
        <end position="141"/>
    </location>
</feature>
<comment type="caution">
    <text evidence="2">The sequence shown here is derived from an EMBL/GenBank/DDBJ whole genome shotgun (WGS) entry which is preliminary data.</text>
</comment>
<protein>
    <submittedName>
        <fullName evidence="2">Uncharacterized protein</fullName>
    </submittedName>
</protein>
<gene>
    <name evidence="2" type="ORF">TrVE_jg5306</name>
</gene>
<feature type="transmembrane region" description="Helical" evidence="1">
    <location>
        <begin position="91"/>
        <end position="109"/>
    </location>
</feature>
<dbReference type="AlphaFoldDB" id="A0A9W7B773"/>
<sequence length="195" mass="21493">MGKSNAASNASSTRLGSINLLIAQTRVTLTRQSQMFELWLNILLLLGLLLSGYSANNTYNNVASIITQNPTVPLNAPPLVHVLIKTSAHDLAATFMCLHLSFLLFPRLAILFERPFFKNPVFYSGLVWFSVVLSTVAMPPFTSPSAPVQMMYFCMSCGSVKIMQSHVQGSVDNLNELVEIRKQLEGNAGKDKKKD</sequence>
<keyword evidence="3" id="KW-1185">Reference proteome</keyword>
<keyword evidence="1" id="KW-0472">Membrane</keyword>
<keyword evidence="1" id="KW-1133">Transmembrane helix</keyword>
<reference evidence="3" key="1">
    <citation type="journal article" date="2023" name="Commun. Biol.">
        <title>Genome analysis of Parmales, the sister group of diatoms, reveals the evolutionary specialization of diatoms from phago-mixotrophs to photoautotrophs.</title>
        <authorList>
            <person name="Ban H."/>
            <person name="Sato S."/>
            <person name="Yoshikawa S."/>
            <person name="Yamada K."/>
            <person name="Nakamura Y."/>
            <person name="Ichinomiya M."/>
            <person name="Sato N."/>
            <person name="Blanc-Mathieu R."/>
            <person name="Endo H."/>
            <person name="Kuwata A."/>
            <person name="Ogata H."/>
        </authorList>
    </citation>
    <scope>NUCLEOTIDE SEQUENCE [LARGE SCALE GENOMIC DNA]</scope>
    <source>
        <strain evidence="3">NIES 3699</strain>
    </source>
</reference>
<evidence type="ECO:0000256" key="1">
    <source>
        <dbReference type="SAM" id="Phobius"/>
    </source>
</evidence>
<keyword evidence="1" id="KW-0812">Transmembrane</keyword>
<accession>A0A9W7B773</accession>
<dbReference type="Proteomes" id="UP001165160">
    <property type="component" value="Unassembled WGS sequence"/>
</dbReference>
<feature type="transmembrane region" description="Helical" evidence="1">
    <location>
        <begin position="38"/>
        <end position="55"/>
    </location>
</feature>
<name>A0A9W7B773_9STRA</name>
<dbReference type="EMBL" id="BRXX01000049">
    <property type="protein sequence ID" value="GMH85454.1"/>
    <property type="molecule type" value="Genomic_DNA"/>
</dbReference>
<evidence type="ECO:0000313" key="3">
    <source>
        <dbReference type="Proteomes" id="UP001165160"/>
    </source>
</evidence>
<organism evidence="2 3">
    <name type="scientific">Triparma verrucosa</name>
    <dbReference type="NCBI Taxonomy" id="1606542"/>
    <lineage>
        <taxon>Eukaryota</taxon>
        <taxon>Sar</taxon>
        <taxon>Stramenopiles</taxon>
        <taxon>Ochrophyta</taxon>
        <taxon>Bolidophyceae</taxon>
        <taxon>Parmales</taxon>
        <taxon>Triparmaceae</taxon>
        <taxon>Triparma</taxon>
    </lineage>
</organism>
<evidence type="ECO:0000313" key="2">
    <source>
        <dbReference type="EMBL" id="GMH85454.1"/>
    </source>
</evidence>
<proteinExistence type="predicted"/>